<dbReference type="PROSITE" id="PS50109">
    <property type="entry name" value="HIS_KIN"/>
    <property type="match status" value="1"/>
</dbReference>
<dbReference type="InterPro" id="IPR000014">
    <property type="entry name" value="PAS"/>
</dbReference>
<evidence type="ECO:0000256" key="1">
    <source>
        <dbReference type="ARBA" id="ARBA00022553"/>
    </source>
</evidence>
<dbReference type="CDD" id="cd00130">
    <property type="entry name" value="PAS"/>
    <property type="match status" value="2"/>
</dbReference>
<accession>A0A8J7RH01</accession>
<dbReference type="InterPro" id="IPR000700">
    <property type="entry name" value="PAS-assoc_C"/>
</dbReference>
<dbReference type="Pfam" id="PF02518">
    <property type="entry name" value="HATPase_c"/>
    <property type="match status" value="1"/>
</dbReference>
<dbReference type="InterPro" id="IPR036890">
    <property type="entry name" value="HATPase_C_sf"/>
</dbReference>
<dbReference type="Pfam" id="PF07568">
    <property type="entry name" value="HisKA_2"/>
    <property type="match status" value="1"/>
</dbReference>
<feature type="domain" description="PAC" evidence="9">
    <location>
        <begin position="391"/>
        <end position="442"/>
    </location>
</feature>
<organism evidence="10 11">
    <name type="scientific">Natronogracilivirga saccharolytica</name>
    <dbReference type="NCBI Taxonomy" id="2812953"/>
    <lineage>
        <taxon>Bacteria</taxon>
        <taxon>Pseudomonadati</taxon>
        <taxon>Balneolota</taxon>
        <taxon>Balneolia</taxon>
        <taxon>Balneolales</taxon>
        <taxon>Cyclonatronaceae</taxon>
        <taxon>Natronogracilivirga</taxon>
    </lineage>
</organism>
<proteinExistence type="predicted"/>
<feature type="domain" description="PAC" evidence="9">
    <location>
        <begin position="264"/>
        <end position="316"/>
    </location>
</feature>
<keyword evidence="6" id="KW-0902">Two-component regulatory system</keyword>
<dbReference type="SUPFAM" id="SSF55785">
    <property type="entry name" value="PYP-like sensor domain (PAS domain)"/>
    <property type="match status" value="2"/>
</dbReference>
<feature type="domain" description="PAS" evidence="8">
    <location>
        <begin position="186"/>
        <end position="259"/>
    </location>
</feature>
<evidence type="ECO:0000256" key="3">
    <source>
        <dbReference type="ARBA" id="ARBA00022741"/>
    </source>
</evidence>
<evidence type="ECO:0000313" key="10">
    <source>
        <dbReference type="EMBL" id="MBP3191680.1"/>
    </source>
</evidence>
<keyword evidence="5" id="KW-0067">ATP-binding</keyword>
<feature type="domain" description="Histidine kinase" evidence="7">
    <location>
        <begin position="453"/>
        <end position="650"/>
    </location>
</feature>
<keyword evidence="3" id="KW-0547">Nucleotide-binding</keyword>
<dbReference type="PROSITE" id="PS50113">
    <property type="entry name" value="PAC"/>
    <property type="match status" value="2"/>
</dbReference>
<reference evidence="10" key="1">
    <citation type="submission" date="2021-02" db="EMBL/GenBank/DDBJ databases">
        <title>Natronogracilivirga saccharolytica gen. nov. sp. nov. a new anaerobic, haloalkiliphilic carbohydrate-fermenting bacterium from soda lake and proposing of Cyclonatronumiaceae fam. nov. in the phylum Balneolaeota.</title>
        <authorList>
            <person name="Zhilina T.N."/>
            <person name="Sorokin D.Y."/>
            <person name="Zavarzina D.G."/>
            <person name="Toshchakov S.V."/>
            <person name="Kublanov I.V."/>
        </authorList>
    </citation>
    <scope>NUCLEOTIDE SEQUENCE</scope>
    <source>
        <strain evidence="10">Z-1702</strain>
    </source>
</reference>
<dbReference type="GO" id="GO:0000160">
    <property type="term" value="P:phosphorelay signal transduction system"/>
    <property type="evidence" value="ECO:0007669"/>
    <property type="project" value="UniProtKB-KW"/>
</dbReference>
<dbReference type="EMBL" id="JAFIDN010000002">
    <property type="protein sequence ID" value="MBP3191680.1"/>
    <property type="molecule type" value="Genomic_DNA"/>
</dbReference>
<dbReference type="PANTHER" id="PTHR43065">
    <property type="entry name" value="SENSOR HISTIDINE KINASE"/>
    <property type="match status" value="1"/>
</dbReference>
<dbReference type="GO" id="GO:0005524">
    <property type="term" value="F:ATP binding"/>
    <property type="evidence" value="ECO:0007669"/>
    <property type="project" value="UniProtKB-KW"/>
</dbReference>
<evidence type="ECO:0000256" key="5">
    <source>
        <dbReference type="ARBA" id="ARBA00022840"/>
    </source>
</evidence>
<evidence type="ECO:0000259" key="8">
    <source>
        <dbReference type="PROSITE" id="PS50112"/>
    </source>
</evidence>
<dbReference type="PANTHER" id="PTHR43065:SF23">
    <property type="entry name" value="SENSOR HISTIDINE KINASE PDTAS"/>
    <property type="match status" value="1"/>
</dbReference>
<dbReference type="InterPro" id="IPR005467">
    <property type="entry name" value="His_kinase_dom"/>
</dbReference>
<dbReference type="InterPro" id="IPR001610">
    <property type="entry name" value="PAC"/>
</dbReference>
<dbReference type="AlphaFoldDB" id="A0A8J7RH01"/>
<dbReference type="Gene3D" id="3.30.565.10">
    <property type="entry name" value="Histidine kinase-like ATPase, C-terminal domain"/>
    <property type="match status" value="1"/>
</dbReference>
<dbReference type="PROSITE" id="PS50112">
    <property type="entry name" value="PAS"/>
    <property type="match status" value="2"/>
</dbReference>
<evidence type="ECO:0000259" key="7">
    <source>
        <dbReference type="PROSITE" id="PS50109"/>
    </source>
</evidence>
<dbReference type="Gene3D" id="3.30.450.20">
    <property type="entry name" value="PAS domain"/>
    <property type="match status" value="2"/>
</dbReference>
<evidence type="ECO:0000313" key="11">
    <source>
        <dbReference type="Proteomes" id="UP000673975"/>
    </source>
</evidence>
<dbReference type="InterPro" id="IPR011495">
    <property type="entry name" value="Sig_transdc_His_kin_sub2_dim/P"/>
</dbReference>
<keyword evidence="11" id="KW-1185">Reference proteome</keyword>
<keyword evidence="1" id="KW-0597">Phosphoprotein</keyword>
<dbReference type="NCBIfam" id="TIGR00229">
    <property type="entry name" value="sensory_box"/>
    <property type="match status" value="2"/>
</dbReference>
<keyword evidence="4" id="KW-0418">Kinase</keyword>
<dbReference type="Proteomes" id="UP000673975">
    <property type="component" value="Unassembled WGS sequence"/>
</dbReference>
<evidence type="ECO:0000256" key="2">
    <source>
        <dbReference type="ARBA" id="ARBA00022679"/>
    </source>
</evidence>
<feature type="domain" description="PAS" evidence="8">
    <location>
        <begin position="317"/>
        <end position="388"/>
    </location>
</feature>
<dbReference type="InterPro" id="IPR003594">
    <property type="entry name" value="HATPase_dom"/>
</dbReference>
<dbReference type="SMART" id="SM00387">
    <property type="entry name" value="HATPase_c"/>
    <property type="match status" value="1"/>
</dbReference>
<protein>
    <submittedName>
        <fullName evidence="10">PAS domain S-box protein</fullName>
    </submittedName>
</protein>
<name>A0A8J7RH01_9BACT</name>
<gene>
    <name evidence="10" type="ORF">NATSA_03290</name>
</gene>
<evidence type="ECO:0000256" key="4">
    <source>
        <dbReference type="ARBA" id="ARBA00022777"/>
    </source>
</evidence>
<dbReference type="RefSeq" id="WP_210510378.1">
    <property type="nucleotide sequence ID" value="NZ_JAFIDN010000002.1"/>
</dbReference>
<dbReference type="SMART" id="SM00086">
    <property type="entry name" value="PAC"/>
    <property type="match status" value="2"/>
</dbReference>
<dbReference type="InterPro" id="IPR035965">
    <property type="entry name" value="PAS-like_dom_sf"/>
</dbReference>
<dbReference type="GO" id="GO:0016301">
    <property type="term" value="F:kinase activity"/>
    <property type="evidence" value="ECO:0007669"/>
    <property type="project" value="UniProtKB-KW"/>
</dbReference>
<evidence type="ECO:0000256" key="6">
    <source>
        <dbReference type="ARBA" id="ARBA00023012"/>
    </source>
</evidence>
<sequence length="651" mass="74582">MPLSPANHHKTRKEIRTYLENIESGETPDPERLRDHLKRWDAQLEQQDKYRNENLFHLQERVKELSMLYEVIQCLQTPRPDLNLEHVIKEVLRVIPDGFRLPENTAAVLKLNDKVYQTGAFHPSDNDLVSRKTLTSGHELELRISIAAPDDALYFLKEERVLLDRIAWLVARFYNHYLTVLNLSEREELYRTTLYSVGDAVITTDIFGLIQQVNPVAAELTGWKEEEAIGRQIEEVFCIINEDTREKIENPVGKVLQHGRIVALANHTLLVSRKGREIPIADTGAPIKKENGEITGVVLVFHDQLKERALLNRLEESEEQFRSMVELAPEPIFIQTDHKFAYLNPAAVKLYGAESEHELLGTPVFDHFHPDYHDVIRNRIMRLNVKREKVEELSRQVHIRRDGSHVWVETVGTPIYYEGKEGALVLLRDVSEQVRHEQAARENLKEKEVLLAEVHHRVKNNMAVISGLLELEAEMSDTPEMKEVLKKAESRIRSMALIHEKLYKSDSFAEIDFGAYIIELAGFIQEHYSSDKKRIHMSFDLDKVYLDITRAVPCGIILNELITNGMKYAFKNRSEGTVTIGLTRKDKEAVLEYKDDGTGFGQQVVEDINSGNIRSLGMQLIAGLTSQLKGKMEIGNAQGARVEIRFPVNNS</sequence>
<dbReference type="SMART" id="SM00091">
    <property type="entry name" value="PAS"/>
    <property type="match status" value="2"/>
</dbReference>
<dbReference type="InterPro" id="IPR013767">
    <property type="entry name" value="PAS_fold"/>
</dbReference>
<dbReference type="SUPFAM" id="SSF55874">
    <property type="entry name" value="ATPase domain of HSP90 chaperone/DNA topoisomerase II/histidine kinase"/>
    <property type="match status" value="1"/>
</dbReference>
<evidence type="ECO:0000259" key="9">
    <source>
        <dbReference type="PROSITE" id="PS50113"/>
    </source>
</evidence>
<dbReference type="Pfam" id="PF00989">
    <property type="entry name" value="PAS"/>
    <property type="match status" value="2"/>
</dbReference>
<dbReference type="GO" id="GO:0006355">
    <property type="term" value="P:regulation of DNA-templated transcription"/>
    <property type="evidence" value="ECO:0007669"/>
    <property type="project" value="InterPro"/>
</dbReference>
<keyword evidence="2" id="KW-0808">Transferase</keyword>
<comment type="caution">
    <text evidence="10">The sequence shown here is derived from an EMBL/GenBank/DDBJ whole genome shotgun (WGS) entry which is preliminary data.</text>
</comment>